<dbReference type="OrthoDB" id="952861at2"/>
<proteinExistence type="predicted"/>
<dbReference type="InterPro" id="IPR030392">
    <property type="entry name" value="S74_ICA"/>
</dbReference>
<name>A0A2D0N0V2_FLAN2</name>
<accession>A0A2D0N0V2</accession>
<dbReference type="Pfam" id="PF13884">
    <property type="entry name" value="Peptidase_S74"/>
    <property type="match status" value="1"/>
</dbReference>
<dbReference type="Proteomes" id="UP000223913">
    <property type="component" value="Unassembled WGS sequence"/>
</dbReference>
<evidence type="ECO:0000313" key="3">
    <source>
        <dbReference type="Proteomes" id="UP000223913"/>
    </source>
</evidence>
<organism evidence="2 3">
    <name type="scientific">Flavilitoribacter nigricans (strain ATCC 23147 / DSM 23189 / NBRC 102662 / NCIMB 1420 / SS-2)</name>
    <name type="common">Lewinella nigricans</name>
    <dbReference type="NCBI Taxonomy" id="1122177"/>
    <lineage>
        <taxon>Bacteria</taxon>
        <taxon>Pseudomonadati</taxon>
        <taxon>Bacteroidota</taxon>
        <taxon>Saprospiria</taxon>
        <taxon>Saprospirales</taxon>
        <taxon>Lewinellaceae</taxon>
        <taxon>Flavilitoribacter</taxon>
    </lineage>
</organism>
<dbReference type="PROSITE" id="PS51688">
    <property type="entry name" value="ICA"/>
    <property type="match status" value="1"/>
</dbReference>
<reference evidence="2 3" key="1">
    <citation type="submission" date="2017-10" db="EMBL/GenBank/DDBJ databases">
        <title>The draft genome sequence of Lewinella nigricans NBRC 102662.</title>
        <authorList>
            <person name="Wang K."/>
        </authorList>
    </citation>
    <scope>NUCLEOTIDE SEQUENCE [LARGE SCALE GENOMIC DNA]</scope>
    <source>
        <strain evidence="2 3">NBRC 102662</strain>
    </source>
</reference>
<dbReference type="RefSeq" id="WP_099154619.1">
    <property type="nucleotide sequence ID" value="NZ_PDUD01000046.1"/>
</dbReference>
<dbReference type="EMBL" id="PDUD01000046">
    <property type="protein sequence ID" value="PHN01996.1"/>
    <property type="molecule type" value="Genomic_DNA"/>
</dbReference>
<evidence type="ECO:0000313" key="2">
    <source>
        <dbReference type="EMBL" id="PHN01996.1"/>
    </source>
</evidence>
<dbReference type="AlphaFoldDB" id="A0A2D0N0V2"/>
<keyword evidence="3" id="KW-1185">Reference proteome</keyword>
<evidence type="ECO:0000259" key="1">
    <source>
        <dbReference type="PROSITE" id="PS51688"/>
    </source>
</evidence>
<gene>
    <name evidence="2" type="ORF">CRP01_34385</name>
</gene>
<feature type="domain" description="Peptidase S74" evidence="1">
    <location>
        <begin position="272"/>
        <end position="375"/>
    </location>
</feature>
<protein>
    <recommendedName>
        <fullName evidence="1">Peptidase S74 domain-containing protein</fullName>
    </recommendedName>
</protein>
<comment type="caution">
    <text evidence="2">The sequence shown here is derived from an EMBL/GenBank/DDBJ whole genome shotgun (WGS) entry which is preliminary data.</text>
</comment>
<sequence>MEFSELKIPAEKEGPLKTAQWNDLVQKVERLYFNISANDLKVGLGTNDPKEALQIGDNWAFHSGGHKVIMYNSYWNGTNQLRITDGVSSELRFHSNGHLYIRTGPSGAAGTAVDFERTFSFGPSTNLMVHNKSNWMRIGASDDGLARIETNRPHFYFNREIRVDSGKIGSHTDHLRLCIDGKPRITIVRNKKDIIFDGDLTCSGDLTFKGKSVLTLGATSSMRLGPWEFRQTGGGKVTSYFYLDRYTTGGKNTMVKIDWSGNLKARGYVKGSDERTKKDIRSFTDGLNIIEKMRPVTYKYNGLGDTIAEQRDLGLIAQEVEKVAPYLVSRYKDKLRPTDKDKTELLNIKPLQLTYLLINAVKELNRKLETLMQTAALKVDTEIKEKI</sequence>